<keyword evidence="1" id="KW-0732">Signal</keyword>
<organism evidence="2 3">
    <name type="scientific">Sediminitomix flava</name>
    <dbReference type="NCBI Taxonomy" id="379075"/>
    <lineage>
        <taxon>Bacteria</taxon>
        <taxon>Pseudomonadati</taxon>
        <taxon>Bacteroidota</taxon>
        <taxon>Cytophagia</taxon>
        <taxon>Cytophagales</taxon>
        <taxon>Flammeovirgaceae</taxon>
        <taxon>Sediminitomix</taxon>
    </lineage>
</organism>
<dbReference type="EMBL" id="QGDO01000001">
    <property type="protein sequence ID" value="PWJ44842.1"/>
    <property type="molecule type" value="Genomic_DNA"/>
</dbReference>
<keyword evidence="3" id="KW-1185">Reference proteome</keyword>
<protein>
    <submittedName>
        <fullName evidence="2">Uncharacterized protein</fullName>
    </submittedName>
</protein>
<evidence type="ECO:0000313" key="2">
    <source>
        <dbReference type="EMBL" id="PWJ44842.1"/>
    </source>
</evidence>
<accession>A0A315ZHR1</accession>
<dbReference type="RefSeq" id="WP_109616309.1">
    <property type="nucleotide sequence ID" value="NZ_QGDO01000001.1"/>
</dbReference>
<evidence type="ECO:0000256" key="1">
    <source>
        <dbReference type="SAM" id="SignalP"/>
    </source>
</evidence>
<name>A0A315ZHR1_SEDFL</name>
<dbReference type="AlphaFoldDB" id="A0A315ZHR1"/>
<sequence length="141" mass="16088">MQSIRLLKQVSALLFLITQVSFVFGQETKANEPQEEIVVKTETDEHGNITSYDSSYSYSYTDSVTGSTVVKQFHSFSSSEMPKEGAFQFFYGPNTAKSDSTTITPEQFFEEMRKQQEAMMRQFFGQGQQEQQTQADSINQK</sequence>
<gene>
    <name evidence="2" type="ORF">BC781_1011221</name>
</gene>
<feature type="signal peptide" evidence="1">
    <location>
        <begin position="1"/>
        <end position="25"/>
    </location>
</feature>
<dbReference type="Proteomes" id="UP000245535">
    <property type="component" value="Unassembled WGS sequence"/>
</dbReference>
<evidence type="ECO:0000313" key="3">
    <source>
        <dbReference type="Proteomes" id="UP000245535"/>
    </source>
</evidence>
<comment type="caution">
    <text evidence="2">The sequence shown here is derived from an EMBL/GenBank/DDBJ whole genome shotgun (WGS) entry which is preliminary data.</text>
</comment>
<proteinExistence type="predicted"/>
<reference evidence="2 3" key="1">
    <citation type="submission" date="2018-03" db="EMBL/GenBank/DDBJ databases">
        <title>Genomic Encyclopedia of Archaeal and Bacterial Type Strains, Phase II (KMG-II): from individual species to whole genera.</title>
        <authorList>
            <person name="Goeker M."/>
        </authorList>
    </citation>
    <scope>NUCLEOTIDE SEQUENCE [LARGE SCALE GENOMIC DNA]</scope>
    <source>
        <strain evidence="2 3">DSM 28229</strain>
    </source>
</reference>
<feature type="chain" id="PRO_5016378451" evidence="1">
    <location>
        <begin position="26"/>
        <end position="141"/>
    </location>
</feature>